<dbReference type="InterPro" id="IPR012337">
    <property type="entry name" value="RNaseH-like_sf"/>
</dbReference>
<dbReference type="GeneID" id="105364565"/>
<dbReference type="GO" id="GO:0000175">
    <property type="term" value="F:3'-5'-RNA exonuclease activity"/>
    <property type="evidence" value="ECO:0007669"/>
    <property type="project" value="InterPro"/>
</dbReference>
<proteinExistence type="predicted"/>
<dbReference type="CDD" id="cd06133">
    <property type="entry name" value="ERI-1_3'hExo_like"/>
    <property type="match status" value="1"/>
</dbReference>
<feature type="domain" description="Exonuclease" evidence="4">
    <location>
        <begin position="25"/>
        <end position="209"/>
    </location>
</feature>
<evidence type="ECO:0000256" key="2">
    <source>
        <dbReference type="ARBA" id="ARBA00022801"/>
    </source>
</evidence>
<protein>
    <submittedName>
        <fullName evidence="6">ERI1 exoribonuclease 3</fullName>
    </submittedName>
</protein>
<evidence type="ECO:0000313" key="5">
    <source>
        <dbReference type="Proteomes" id="UP000695007"/>
    </source>
</evidence>
<dbReference type="SUPFAM" id="SSF53098">
    <property type="entry name" value="Ribonuclease H-like"/>
    <property type="match status" value="1"/>
</dbReference>
<dbReference type="Proteomes" id="UP000695007">
    <property type="component" value="Unplaced"/>
</dbReference>
<accession>A0AAJ7DY97</accession>
<dbReference type="Pfam" id="PF00929">
    <property type="entry name" value="RNase_T"/>
    <property type="match status" value="1"/>
</dbReference>
<sequence length="229" mass="26958">MAHRALMGFYKKLSPIKKEIKTFENLLVLDFEATCVEDKILSPQEIIEFPCIVLSTKTWKVTNAFHKYVKPQVHPKISYFCTDLTGIMQQTVENEQHFPVVFSEFCQWLEKGNYFNEKENSAFVTCGDWDLRVMLPEQCKLSNIEIPYYFNQWINIKTAFCAKTDYYPRSLKDMLKHLNMEFHGKCHSGIDDVHNIIRVIQKLAKMYNSEFTITSNIQIKDSFSFNTVY</sequence>
<dbReference type="RefSeq" id="XP_011500833.1">
    <property type="nucleotide sequence ID" value="XM_011502531.1"/>
</dbReference>
<dbReference type="InterPro" id="IPR051274">
    <property type="entry name" value="3-5_Exoribonuclease"/>
</dbReference>
<dbReference type="InterPro" id="IPR013520">
    <property type="entry name" value="Ribonucl_H"/>
</dbReference>
<evidence type="ECO:0000313" key="6">
    <source>
        <dbReference type="RefSeq" id="XP_011500833.1"/>
    </source>
</evidence>
<dbReference type="SMART" id="SM00479">
    <property type="entry name" value="EXOIII"/>
    <property type="match status" value="1"/>
</dbReference>
<dbReference type="KEGG" id="csol:105364565"/>
<keyword evidence="1" id="KW-0540">Nuclease</keyword>
<dbReference type="GO" id="GO:0003676">
    <property type="term" value="F:nucleic acid binding"/>
    <property type="evidence" value="ECO:0007669"/>
    <property type="project" value="InterPro"/>
</dbReference>
<keyword evidence="5" id="KW-1185">Reference proteome</keyword>
<evidence type="ECO:0000256" key="1">
    <source>
        <dbReference type="ARBA" id="ARBA00022722"/>
    </source>
</evidence>
<reference evidence="6" key="1">
    <citation type="submission" date="2025-08" db="UniProtKB">
        <authorList>
            <consortium name="RefSeq"/>
        </authorList>
    </citation>
    <scope>IDENTIFICATION</scope>
</reference>
<dbReference type="Gene3D" id="3.30.420.10">
    <property type="entry name" value="Ribonuclease H-like superfamily/Ribonuclease H"/>
    <property type="match status" value="1"/>
</dbReference>
<dbReference type="AlphaFoldDB" id="A0AAJ7DY97"/>
<dbReference type="PANTHER" id="PTHR23044:SF61">
    <property type="entry name" value="3'-5' EXORIBONUCLEASE 1-RELATED"/>
    <property type="match status" value="1"/>
</dbReference>
<gene>
    <name evidence="6" type="primary">LOC105364565</name>
</gene>
<dbReference type="PANTHER" id="PTHR23044">
    <property type="entry name" value="3'-5' EXONUCLEASE ERI1-RELATED"/>
    <property type="match status" value="1"/>
</dbReference>
<dbReference type="InterPro" id="IPR047201">
    <property type="entry name" value="ERI-1_3'hExo-like"/>
</dbReference>
<evidence type="ECO:0000259" key="4">
    <source>
        <dbReference type="SMART" id="SM00479"/>
    </source>
</evidence>
<name>A0AAJ7DY97_9HYME</name>
<keyword evidence="3" id="KW-0269">Exonuclease</keyword>
<organism evidence="5 6">
    <name type="scientific">Ceratosolen solmsi marchali</name>
    <dbReference type="NCBI Taxonomy" id="326594"/>
    <lineage>
        <taxon>Eukaryota</taxon>
        <taxon>Metazoa</taxon>
        <taxon>Ecdysozoa</taxon>
        <taxon>Arthropoda</taxon>
        <taxon>Hexapoda</taxon>
        <taxon>Insecta</taxon>
        <taxon>Pterygota</taxon>
        <taxon>Neoptera</taxon>
        <taxon>Endopterygota</taxon>
        <taxon>Hymenoptera</taxon>
        <taxon>Apocrita</taxon>
        <taxon>Proctotrupomorpha</taxon>
        <taxon>Chalcidoidea</taxon>
        <taxon>Agaonidae</taxon>
        <taxon>Agaoninae</taxon>
        <taxon>Ceratosolen</taxon>
    </lineage>
</organism>
<dbReference type="InterPro" id="IPR036397">
    <property type="entry name" value="RNaseH_sf"/>
</dbReference>
<evidence type="ECO:0000256" key="3">
    <source>
        <dbReference type="ARBA" id="ARBA00022839"/>
    </source>
</evidence>
<keyword evidence="2" id="KW-0378">Hydrolase</keyword>